<reference evidence="2" key="2">
    <citation type="journal article" date="2018" name="Plant J.">
        <title>The Sorghum bicolor reference genome: improved assembly, gene annotations, a transcriptome atlas, and signatures of genome organization.</title>
        <authorList>
            <person name="McCormick R.F."/>
            <person name="Truong S.K."/>
            <person name="Sreedasyam A."/>
            <person name="Jenkins J."/>
            <person name="Shu S."/>
            <person name="Sims D."/>
            <person name="Kennedy M."/>
            <person name="Amirebrahimi M."/>
            <person name="Weers B.D."/>
            <person name="McKinley B."/>
            <person name="Mattison A."/>
            <person name="Morishige D.T."/>
            <person name="Grimwood J."/>
            <person name="Schmutz J."/>
            <person name="Mullet J.E."/>
        </authorList>
    </citation>
    <scope>NUCLEOTIDE SEQUENCE [LARGE SCALE GENOMIC DNA]</scope>
    <source>
        <strain evidence="2">cv. BTx623</strain>
    </source>
</reference>
<reference evidence="1 2" key="1">
    <citation type="journal article" date="2009" name="Nature">
        <title>The Sorghum bicolor genome and the diversification of grasses.</title>
        <authorList>
            <person name="Paterson A.H."/>
            <person name="Bowers J.E."/>
            <person name="Bruggmann R."/>
            <person name="Dubchak I."/>
            <person name="Grimwood J."/>
            <person name="Gundlach H."/>
            <person name="Haberer G."/>
            <person name="Hellsten U."/>
            <person name="Mitros T."/>
            <person name="Poliakov A."/>
            <person name="Schmutz J."/>
            <person name="Spannagl M."/>
            <person name="Tang H."/>
            <person name="Wang X."/>
            <person name="Wicker T."/>
            <person name="Bharti A.K."/>
            <person name="Chapman J."/>
            <person name="Feltus F.A."/>
            <person name="Gowik U."/>
            <person name="Grigoriev I.V."/>
            <person name="Lyons E."/>
            <person name="Maher C.A."/>
            <person name="Martis M."/>
            <person name="Narechania A."/>
            <person name="Otillar R.P."/>
            <person name="Penning B.W."/>
            <person name="Salamov A.A."/>
            <person name="Wang Y."/>
            <person name="Zhang L."/>
            <person name="Carpita N.C."/>
            <person name="Freeling M."/>
            <person name="Gingle A.R."/>
            <person name="Hash C.T."/>
            <person name="Keller B."/>
            <person name="Klein P."/>
            <person name="Kresovich S."/>
            <person name="McCann M.C."/>
            <person name="Ming R."/>
            <person name="Peterson D.G."/>
            <person name="Mehboob-ur-Rahman"/>
            <person name="Ware D."/>
            <person name="Westhoff P."/>
            <person name="Mayer K.F."/>
            <person name="Messing J."/>
            <person name="Rokhsar D.S."/>
        </authorList>
    </citation>
    <scope>NUCLEOTIDE SEQUENCE [LARGE SCALE GENOMIC DNA]</scope>
    <source>
        <strain evidence="2">cv. BTx623</strain>
    </source>
</reference>
<keyword evidence="2" id="KW-1185">Reference proteome</keyword>
<name>A0A1W0VUJ3_SORBI</name>
<proteinExistence type="predicted"/>
<accession>A0A1W0VUJ3</accession>
<evidence type="ECO:0000313" key="2">
    <source>
        <dbReference type="Proteomes" id="UP000000768"/>
    </source>
</evidence>
<evidence type="ECO:0000313" key="1">
    <source>
        <dbReference type="EMBL" id="OQU76967.1"/>
    </source>
</evidence>
<dbReference type="Proteomes" id="UP000000768">
    <property type="component" value="Chromosome 10"/>
</dbReference>
<dbReference type="AlphaFoldDB" id="A0A1W0VUJ3"/>
<dbReference type="EMBL" id="CM000769">
    <property type="protein sequence ID" value="OQU76967.1"/>
    <property type="molecule type" value="Genomic_DNA"/>
</dbReference>
<gene>
    <name evidence="1" type="ORF">SORBI_3010G244150</name>
</gene>
<protein>
    <submittedName>
        <fullName evidence="1">Uncharacterized protein</fullName>
    </submittedName>
</protein>
<sequence length="100" mass="10956">MKVPLQLIEATSGRAPSLRCCLAGVGGWVTKCVIDGSACKAGADRVMTRAREGEGIVSLEYILQCSRGVRIQVGGDVNEEETNREKFRGKKPLYTLVYFF</sequence>
<dbReference type="InParanoid" id="A0A1W0VUJ3"/>
<organism evidence="1 2">
    <name type="scientific">Sorghum bicolor</name>
    <name type="common">Sorghum</name>
    <name type="synonym">Sorghum vulgare</name>
    <dbReference type="NCBI Taxonomy" id="4558"/>
    <lineage>
        <taxon>Eukaryota</taxon>
        <taxon>Viridiplantae</taxon>
        <taxon>Streptophyta</taxon>
        <taxon>Embryophyta</taxon>
        <taxon>Tracheophyta</taxon>
        <taxon>Spermatophyta</taxon>
        <taxon>Magnoliopsida</taxon>
        <taxon>Liliopsida</taxon>
        <taxon>Poales</taxon>
        <taxon>Poaceae</taxon>
        <taxon>PACMAD clade</taxon>
        <taxon>Panicoideae</taxon>
        <taxon>Andropogonodae</taxon>
        <taxon>Andropogoneae</taxon>
        <taxon>Sorghinae</taxon>
        <taxon>Sorghum</taxon>
    </lineage>
</organism>
<dbReference type="Gramene" id="OQU76967">
    <property type="protein sequence ID" value="OQU76967"/>
    <property type="gene ID" value="SORBI_3010G244150"/>
</dbReference>